<feature type="domain" description="Glutamine amidotransferase" evidence="5">
    <location>
        <begin position="6"/>
        <end position="187"/>
    </location>
</feature>
<dbReference type="Pfam" id="PF00117">
    <property type="entry name" value="GATase"/>
    <property type="match status" value="1"/>
</dbReference>
<evidence type="ECO:0000256" key="2">
    <source>
        <dbReference type="ARBA" id="ARBA00022962"/>
    </source>
</evidence>
<dbReference type="PROSITE" id="PS51273">
    <property type="entry name" value="GATASE_TYPE_1"/>
    <property type="match status" value="1"/>
</dbReference>
<dbReference type="CDD" id="cd01743">
    <property type="entry name" value="GATase1_Anthranilate_Synthase"/>
    <property type="match status" value="1"/>
</dbReference>
<dbReference type="NCBIfam" id="TIGR00566">
    <property type="entry name" value="trpG_papA"/>
    <property type="match status" value="1"/>
</dbReference>
<accession>A0ABU3Q1Q3</accession>
<dbReference type="PRINTS" id="PR00096">
    <property type="entry name" value="GATASE"/>
</dbReference>
<comment type="catalytic activity">
    <reaction evidence="4">
        <text>chorismate + L-glutamine = anthranilate + pyruvate + L-glutamate + H(+)</text>
        <dbReference type="Rhea" id="RHEA:21732"/>
        <dbReference type="ChEBI" id="CHEBI:15361"/>
        <dbReference type="ChEBI" id="CHEBI:15378"/>
        <dbReference type="ChEBI" id="CHEBI:16567"/>
        <dbReference type="ChEBI" id="CHEBI:29748"/>
        <dbReference type="ChEBI" id="CHEBI:29985"/>
        <dbReference type="ChEBI" id="CHEBI:58359"/>
        <dbReference type="EC" id="4.1.3.27"/>
    </reaction>
</comment>
<dbReference type="SUPFAM" id="SSF52317">
    <property type="entry name" value="Class I glutamine amidotransferase-like"/>
    <property type="match status" value="1"/>
</dbReference>
<gene>
    <name evidence="6" type="ORF">RQX22_00110</name>
</gene>
<organism evidence="6 7">
    <name type="scientific">Sphingosinicella rhizophila</name>
    <dbReference type="NCBI Taxonomy" id="3050082"/>
    <lineage>
        <taxon>Bacteria</taxon>
        <taxon>Pseudomonadati</taxon>
        <taxon>Pseudomonadota</taxon>
        <taxon>Alphaproteobacteria</taxon>
        <taxon>Sphingomonadales</taxon>
        <taxon>Sphingosinicellaceae</taxon>
        <taxon>Sphingosinicella</taxon>
    </lineage>
</organism>
<evidence type="ECO:0000256" key="4">
    <source>
        <dbReference type="ARBA" id="ARBA00047683"/>
    </source>
</evidence>
<dbReference type="EC" id="4.1.3.27" evidence="1"/>
<evidence type="ECO:0000256" key="1">
    <source>
        <dbReference type="ARBA" id="ARBA00012266"/>
    </source>
</evidence>
<evidence type="ECO:0000313" key="6">
    <source>
        <dbReference type="EMBL" id="MDT9597352.1"/>
    </source>
</evidence>
<keyword evidence="3 6" id="KW-0456">Lyase</keyword>
<comment type="caution">
    <text evidence="6">The sequence shown here is derived from an EMBL/GenBank/DDBJ whole genome shotgun (WGS) entry which is preliminary data.</text>
</comment>
<dbReference type="GO" id="GO:0004049">
    <property type="term" value="F:anthranilate synthase activity"/>
    <property type="evidence" value="ECO:0007669"/>
    <property type="project" value="UniProtKB-EC"/>
</dbReference>
<protein>
    <recommendedName>
        <fullName evidence="1">anthranilate synthase</fullName>
        <ecNumber evidence="1">4.1.3.27</ecNumber>
    </recommendedName>
</protein>
<dbReference type="PANTHER" id="PTHR43418">
    <property type="entry name" value="MULTIFUNCTIONAL TRYPTOPHAN BIOSYNTHESIS PROTEIN-RELATED"/>
    <property type="match status" value="1"/>
</dbReference>
<dbReference type="InterPro" id="IPR050472">
    <property type="entry name" value="Anth_synth/Amidotransfase"/>
</dbReference>
<dbReference type="RefSeq" id="WP_315722505.1">
    <property type="nucleotide sequence ID" value="NZ_JAVUPU010000001.1"/>
</dbReference>
<dbReference type="PRINTS" id="PR00097">
    <property type="entry name" value="ANTSNTHASEII"/>
</dbReference>
<evidence type="ECO:0000259" key="5">
    <source>
        <dbReference type="Pfam" id="PF00117"/>
    </source>
</evidence>
<dbReference type="InterPro" id="IPR017926">
    <property type="entry name" value="GATASE"/>
</dbReference>
<dbReference type="PRINTS" id="PR00099">
    <property type="entry name" value="CPSGATASE"/>
</dbReference>
<proteinExistence type="predicted"/>
<dbReference type="Proteomes" id="UP001259572">
    <property type="component" value="Unassembled WGS sequence"/>
</dbReference>
<sequence length="192" mass="20379">MTANILLIDNRDSFTFNLVETFERLGCKVRVMRNGISAQAAYDMAEAEGALILLSPGPGRPEDAGCSVELIGLAKGRLPLLGVCLGHQAIVHQAGGTVASAPDIVHGKSSVLEHDGEGMFAGIENPVRVGRYHSLCTPAPPARFRVHTELDGMAMAISDVEARQWGLQFHPESVLTPGGDKMLANILEAAGR</sequence>
<keyword evidence="2" id="KW-0315">Glutamine amidotransferase</keyword>
<name>A0ABU3Q1Q3_9SPHN</name>
<reference evidence="6 7" key="1">
    <citation type="submission" date="2023-05" db="EMBL/GenBank/DDBJ databases">
        <authorList>
            <person name="Guo Y."/>
        </authorList>
    </citation>
    <scope>NUCLEOTIDE SEQUENCE [LARGE SCALE GENOMIC DNA]</scope>
    <source>
        <strain evidence="6 7">GR2756</strain>
    </source>
</reference>
<keyword evidence="7" id="KW-1185">Reference proteome</keyword>
<evidence type="ECO:0000256" key="3">
    <source>
        <dbReference type="ARBA" id="ARBA00023239"/>
    </source>
</evidence>
<dbReference type="InterPro" id="IPR006221">
    <property type="entry name" value="TrpG/PapA_dom"/>
</dbReference>
<dbReference type="InterPro" id="IPR029062">
    <property type="entry name" value="Class_I_gatase-like"/>
</dbReference>
<dbReference type="Gene3D" id="3.40.50.880">
    <property type="match status" value="1"/>
</dbReference>
<evidence type="ECO:0000313" key="7">
    <source>
        <dbReference type="Proteomes" id="UP001259572"/>
    </source>
</evidence>
<dbReference type="EMBL" id="JAVUPU010000001">
    <property type="protein sequence ID" value="MDT9597352.1"/>
    <property type="molecule type" value="Genomic_DNA"/>
</dbReference>
<dbReference type="PANTHER" id="PTHR43418:SF2">
    <property type="entry name" value="BIFUNCTIONAL PROTEIN TRPGD"/>
    <property type="match status" value="1"/>
</dbReference>